<dbReference type="Pfam" id="PF18921">
    <property type="entry name" value="Cyanophycin_syn"/>
    <property type="match status" value="1"/>
</dbReference>
<sequence>MKIVDMRCLRGPNVWSVRRHQLIVAKVDLEEFEELPTNKIEGFYDRLKAAIPSLESHHCSEGHEGGFFERVQDGTWMGHVMEHVALELQTLAGMDCGFGRTRGTGEYGVYHVVFEYQCERAGKLAAEKALEMLLALAAGQRFNLNNTIKELSEIFHQGKLGPSTQSIVAAAAEQHIPVIRLNDDNLVQLGYGSRLQLIEATLTQRTSHMAVELAGNKFACKKALSRAGIPVSEGFEVEDEAGLMAALEALGFPLVIKPLDSNQGKGVSINVTDIHAAHEAFNEAVIYSEKVIAERFVQGSDYRLLVINGRMSAAAKRTPATVYGDGISTIKELINQLNLDPRRGEGHQNFLTRVPVDDALTACLSAQSVSLDTVLPSDVSAAVCKVANLSKGGTSEDVTDCIHPEIARMAERVARIVGLDICGVDVMATDITLPLDASGAAVIEVNASPGFRMHINPLIGKPRDVGADVVKMLFPDPSKARIPLIAVTGTNGKTTTTRLTAHLMRQPGICVGFTTTDGIYVDGRLVEQGDCTGPESARKVLTNPSVDVAVLETARGGILRAGLGFDQCDVGVITNIAADHLGLNGVQTLEDMARVKSVIAESVSRDGYAVLNAENEHCVALAARLECKIAFFSINPENAHVLAHTCEGCLACIYRDGYITIIDASERIQIEHVRDIPATMGGKCPFMIENVLAAVLAAYCQGARLSQIRQGLRAFQVSDQSTPGRLNHFAFRDFNVLVDYAHNPHGLHALGEYLKTIPASGKLGIITGVGDRRDEDIRELGNVAAGCFDQIIIRLDDDLRGRQQQQMIDLLKQGITAANPLCKVQVISDELRAIRHATGRASKGQLIVVLTDKVSDTTGLVKHLQQVEQGALTAPQHPARQVKPANAGQQLIATAAIRQGIYRTHL</sequence>
<dbReference type="Gene3D" id="3.90.190.20">
    <property type="entry name" value="Mur ligase, C-terminal domain"/>
    <property type="match status" value="1"/>
</dbReference>
<dbReference type="SUPFAM" id="SSF56059">
    <property type="entry name" value="Glutathione synthetase ATP-binding domain-like"/>
    <property type="match status" value="1"/>
</dbReference>
<evidence type="ECO:0000313" key="15">
    <source>
        <dbReference type="EMBL" id="ACT91782.1"/>
    </source>
</evidence>
<protein>
    <recommendedName>
        <fullName evidence="6">Cyanophycin synthetase</fullName>
        <ecNumber evidence="5">6.3.2.29</ecNumber>
        <ecNumber evidence="4">6.3.2.30</ecNumber>
    </recommendedName>
    <alternativeName>
        <fullName evidence="10">Cyanophycin synthase</fullName>
    </alternativeName>
</protein>
<dbReference type="Gene3D" id="3.40.1190.10">
    <property type="entry name" value="Mur-like, catalytic domain"/>
    <property type="match status" value="1"/>
</dbReference>
<dbReference type="PROSITE" id="PS01011">
    <property type="entry name" value="FOLYLPOLYGLU_SYNT_1"/>
    <property type="match status" value="1"/>
</dbReference>
<reference evidence="15 16" key="1">
    <citation type="journal article" date="2009" name="Stand. Genomic Sci.">
        <title>Complete genome sequence of Dyadobacter fermentans type strain (NS114).</title>
        <authorList>
            <person name="Lang E."/>
            <person name="Lapidus A."/>
            <person name="Chertkov O."/>
            <person name="Brettin T."/>
            <person name="Detter J.C."/>
            <person name="Han C."/>
            <person name="Copeland A."/>
            <person name="Glavina Del Rio T."/>
            <person name="Nolan M."/>
            <person name="Chen F."/>
            <person name="Lucas S."/>
            <person name="Tice H."/>
            <person name="Cheng J.F."/>
            <person name="Land M."/>
            <person name="Hauser L."/>
            <person name="Chang Y.J."/>
            <person name="Jeffries C.D."/>
            <person name="Kopitz M."/>
            <person name="Bruce D."/>
            <person name="Goodwin L."/>
            <person name="Pitluck S."/>
            <person name="Ovchinnikova G."/>
            <person name="Pati A."/>
            <person name="Ivanova N."/>
            <person name="Mavrommatis K."/>
            <person name="Chen A."/>
            <person name="Palaniappan K."/>
            <person name="Chain P."/>
            <person name="Bristow J."/>
            <person name="Eisen J.A."/>
            <person name="Markowitz V."/>
            <person name="Hugenholtz P."/>
            <person name="Goker M."/>
            <person name="Rohde M."/>
            <person name="Kyrpides N.C."/>
            <person name="Klenk H.P."/>
        </authorList>
    </citation>
    <scope>NUCLEOTIDE SEQUENCE [LARGE SCALE GENOMIC DNA]</scope>
    <source>
        <strain evidence="16">ATCC 700827 / DSM 18053 / CIP 107007 / KCTC 52180 / NS114</strain>
    </source>
</reference>
<evidence type="ECO:0000256" key="1">
    <source>
        <dbReference type="ARBA" id="ARBA00003184"/>
    </source>
</evidence>
<dbReference type="GO" id="GO:0005524">
    <property type="term" value="F:ATP binding"/>
    <property type="evidence" value="ECO:0007669"/>
    <property type="project" value="UniProtKB-UniRule"/>
</dbReference>
<evidence type="ECO:0000256" key="6">
    <source>
        <dbReference type="ARBA" id="ARBA00022036"/>
    </source>
</evidence>
<dbReference type="GO" id="GO:0046872">
    <property type="term" value="F:metal ion binding"/>
    <property type="evidence" value="ECO:0007669"/>
    <property type="project" value="InterPro"/>
</dbReference>
<evidence type="ECO:0000256" key="10">
    <source>
        <dbReference type="ARBA" id="ARBA00031353"/>
    </source>
</evidence>
<keyword evidence="7" id="KW-0436">Ligase</keyword>
<feature type="domain" description="ATP-grasp" evidence="14">
    <location>
        <begin position="221"/>
        <end position="478"/>
    </location>
</feature>
<dbReference type="Pfam" id="PF08245">
    <property type="entry name" value="Mur_ligase_M"/>
    <property type="match status" value="1"/>
</dbReference>
<evidence type="ECO:0000256" key="11">
    <source>
        <dbReference type="ARBA" id="ARBA00048094"/>
    </source>
</evidence>
<evidence type="ECO:0000256" key="4">
    <source>
        <dbReference type="ARBA" id="ARBA00012968"/>
    </source>
</evidence>
<evidence type="ECO:0000256" key="8">
    <source>
        <dbReference type="ARBA" id="ARBA00022741"/>
    </source>
</evidence>
<dbReference type="OrthoDB" id="9803907at2"/>
<keyword evidence="16" id="KW-1185">Reference proteome</keyword>
<comment type="function">
    <text evidence="1">Catalyzes the ATP-dependent polymerization of arginine and aspartate to multi-L-arginyl-poly-L-aspartic acid (cyanophycin; a water-insoluble reserve polymer).</text>
</comment>
<dbReference type="Pfam" id="PF02875">
    <property type="entry name" value="Mur_ligase_C"/>
    <property type="match status" value="1"/>
</dbReference>
<comment type="subunit">
    <text evidence="3">Homodimer.</text>
</comment>
<dbReference type="GO" id="GO:0071160">
    <property type="term" value="F:cyanophycin synthetase activity (L-aspartate-adding)"/>
    <property type="evidence" value="ECO:0007669"/>
    <property type="project" value="UniProtKB-EC"/>
</dbReference>
<dbReference type="SUPFAM" id="SSF53244">
    <property type="entry name" value="MurD-like peptide ligases, peptide-binding domain"/>
    <property type="match status" value="1"/>
</dbReference>
<dbReference type="InterPro" id="IPR018109">
    <property type="entry name" value="Folylpolyglutamate_synth_CS"/>
</dbReference>
<dbReference type="InterPro" id="IPR011810">
    <property type="entry name" value="Cya_phycin_syn"/>
</dbReference>
<dbReference type="InterPro" id="IPR036615">
    <property type="entry name" value="Mur_ligase_C_dom_sf"/>
</dbReference>
<dbReference type="RefSeq" id="WP_012780130.1">
    <property type="nucleotide sequence ID" value="NC_013037.1"/>
</dbReference>
<dbReference type="eggNOG" id="COG0769">
    <property type="taxonomic scope" value="Bacteria"/>
</dbReference>
<dbReference type="GO" id="GO:0071161">
    <property type="term" value="F:cyanophycin synthetase activity (L-arginine-adding)"/>
    <property type="evidence" value="ECO:0007669"/>
    <property type="project" value="UniProtKB-EC"/>
</dbReference>
<dbReference type="PANTHER" id="PTHR23135">
    <property type="entry name" value="MUR LIGASE FAMILY MEMBER"/>
    <property type="match status" value="1"/>
</dbReference>
<dbReference type="SUPFAM" id="SSF53623">
    <property type="entry name" value="MurD-like peptide ligases, catalytic domain"/>
    <property type="match status" value="1"/>
</dbReference>
<organism evidence="15 16">
    <name type="scientific">Dyadobacter fermentans (strain ATCC 700827 / DSM 18053 / CIP 107007 / KCTC 52180 / NS114)</name>
    <dbReference type="NCBI Taxonomy" id="471854"/>
    <lineage>
        <taxon>Bacteria</taxon>
        <taxon>Pseudomonadati</taxon>
        <taxon>Bacteroidota</taxon>
        <taxon>Cytophagia</taxon>
        <taxon>Cytophagales</taxon>
        <taxon>Spirosomataceae</taxon>
        <taxon>Dyadobacter</taxon>
    </lineage>
</organism>
<comment type="similarity">
    <text evidence="2">In the C-terminal section; belongs to the MurCDEF family.</text>
</comment>
<evidence type="ECO:0000313" key="16">
    <source>
        <dbReference type="Proteomes" id="UP000002011"/>
    </source>
</evidence>
<comment type="catalytic activity">
    <reaction evidence="12">
        <text>[L-4-(L-arginin-2-N-yl)aspartate](n) + L-aspartate + ATP = [L-4-(L-arginin-2-N-yl)aspartate](n)-L-aspartate + ADP + phosphate + H(+)</text>
        <dbReference type="Rhea" id="RHEA:13277"/>
        <dbReference type="Rhea" id="RHEA-COMP:13728"/>
        <dbReference type="Rhea" id="RHEA-COMP:13733"/>
        <dbReference type="ChEBI" id="CHEBI:15378"/>
        <dbReference type="ChEBI" id="CHEBI:29991"/>
        <dbReference type="ChEBI" id="CHEBI:30616"/>
        <dbReference type="ChEBI" id="CHEBI:43474"/>
        <dbReference type="ChEBI" id="CHEBI:137986"/>
        <dbReference type="ChEBI" id="CHEBI:137990"/>
        <dbReference type="ChEBI" id="CHEBI:456216"/>
        <dbReference type="EC" id="6.3.2.29"/>
    </reaction>
</comment>
<name>C6VZH0_DYAFD</name>
<dbReference type="NCBIfam" id="TIGR02068">
    <property type="entry name" value="cya_phycin_syn"/>
    <property type="match status" value="1"/>
</dbReference>
<dbReference type="InterPro" id="IPR036565">
    <property type="entry name" value="Mur-like_cat_sf"/>
</dbReference>
<dbReference type="InterPro" id="IPR013651">
    <property type="entry name" value="ATP-grasp_RimK-type"/>
</dbReference>
<dbReference type="HOGENOM" id="CLU_016806_0_0_10"/>
<dbReference type="STRING" id="471854.Dfer_0515"/>
<evidence type="ECO:0000256" key="12">
    <source>
        <dbReference type="ARBA" id="ARBA00048425"/>
    </source>
</evidence>
<dbReference type="InterPro" id="IPR013221">
    <property type="entry name" value="Mur_ligase_cen"/>
</dbReference>
<dbReference type="AlphaFoldDB" id="C6VZH0"/>
<evidence type="ECO:0000256" key="9">
    <source>
        <dbReference type="ARBA" id="ARBA00022840"/>
    </source>
</evidence>
<dbReference type="InterPro" id="IPR044019">
    <property type="entry name" value="Cyanophycin_syn_N"/>
</dbReference>
<comment type="catalytic activity">
    <reaction evidence="11">
        <text>[L-4-(L-arginin-2-N-yl)aspartate](n)-L-aspartate + L-arginine + ATP = [L-4-(L-arginin-2-N-yl)aspartate](n+1) + ADP + phosphate + H(+)</text>
        <dbReference type="Rhea" id="RHEA:23888"/>
        <dbReference type="Rhea" id="RHEA-COMP:13732"/>
        <dbReference type="Rhea" id="RHEA-COMP:13733"/>
        <dbReference type="ChEBI" id="CHEBI:15378"/>
        <dbReference type="ChEBI" id="CHEBI:30616"/>
        <dbReference type="ChEBI" id="CHEBI:32682"/>
        <dbReference type="ChEBI" id="CHEBI:43474"/>
        <dbReference type="ChEBI" id="CHEBI:137986"/>
        <dbReference type="ChEBI" id="CHEBI:137990"/>
        <dbReference type="ChEBI" id="CHEBI:456216"/>
        <dbReference type="EC" id="6.3.2.30"/>
    </reaction>
</comment>
<dbReference type="PANTHER" id="PTHR23135:SF18">
    <property type="entry name" value="CYANOPHYCIN SYNTHETASE"/>
    <property type="match status" value="1"/>
</dbReference>
<dbReference type="Gene3D" id="3.30.470.20">
    <property type="entry name" value="ATP-grasp fold, B domain"/>
    <property type="match status" value="2"/>
</dbReference>
<proteinExistence type="inferred from homology"/>
<gene>
    <name evidence="15" type="ordered locus">Dfer_0515</name>
</gene>
<dbReference type="InterPro" id="IPR004101">
    <property type="entry name" value="Mur_ligase_C"/>
</dbReference>
<dbReference type="Proteomes" id="UP000002011">
    <property type="component" value="Chromosome"/>
</dbReference>
<dbReference type="GO" id="GO:0004326">
    <property type="term" value="F:tetrahydrofolylpolyglutamate synthase activity"/>
    <property type="evidence" value="ECO:0007669"/>
    <property type="project" value="InterPro"/>
</dbReference>
<keyword evidence="8 13" id="KW-0547">Nucleotide-binding</keyword>
<evidence type="ECO:0000259" key="14">
    <source>
        <dbReference type="PROSITE" id="PS50975"/>
    </source>
</evidence>
<dbReference type="NCBIfam" id="NF010623">
    <property type="entry name" value="PRK14016.1"/>
    <property type="match status" value="1"/>
</dbReference>
<evidence type="ECO:0000256" key="3">
    <source>
        <dbReference type="ARBA" id="ARBA00011738"/>
    </source>
</evidence>
<evidence type="ECO:0000256" key="5">
    <source>
        <dbReference type="ARBA" id="ARBA00013005"/>
    </source>
</evidence>
<dbReference type="EC" id="6.3.2.29" evidence="5"/>
<evidence type="ECO:0000256" key="7">
    <source>
        <dbReference type="ARBA" id="ARBA00022598"/>
    </source>
</evidence>
<evidence type="ECO:0000256" key="2">
    <source>
        <dbReference type="ARBA" id="ARBA00009060"/>
    </source>
</evidence>
<dbReference type="EMBL" id="CP001619">
    <property type="protein sequence ID" value="ACT91782.1"/>
    <property type="molecule type" value="Genomic_DNA"/>
</dbReference>
<dbReference type="EC" id="6.3.2.30" evidence="4"/>
<dbReference type="PROSITE" id="PS50975">
    <property type="entry name" value="ATP_GRASP"/>
    <property type="match status" value="1"/>
</dbReference>
<dbReference type="KEGG" id="dfe:Dfer_0515"/>
<keyword evidence="9 13" id="KW-0067">ATP-binding</keyword>
<evidence type="ECO:0000256" key="13">
    <source>
        <dbReference type="PROSITE-ProRule" id="PRU00409"/>
    </source>
</evidence>
<dbReference type="eggNOG" id="COG0189">
    <property type="taxonomic scope" value="Bacteria"/>
</dbReference>
<accession>C6VZH0</accession>
<dbReference type="Pfam" id="PF08443">
    <property type="entry name" value="RimK"/>
    <property type="match status" value="2"/>
</dbReference>
<dbReference type="InterPro" id="IPR011761">
    <property type="entry name" value="ATP-grasp"/>
</dbReference>